<protein>
    <recommendedName>
        <fullName evidence="1">LYC1 C-terminal domain-containing protein</fullName>
    </recommendedName>
</protein>
<feature type="domain" description="LYC1 C-terminal" evidence="1">
    <location>
        <begin position="53"/>
        <end position="132"/>
    </location>
</feature>
<keyword evidence="3" id="KW-1185">Reference proteome</keyword>
<gene>
    <name evidence="2" type="ORF">K505DRAFT_396426</name>
</gene>
<accession>A0A6A6WUI1</accession>
<evidence type="ECO:0000259" key="1">
    <source>
        <dbReference type="Pfam" id="PF22998"/>
    </source>
</evidence>
<dbReference type="InterPro" id="IPR053013">
    <property type="entry name" value="LAT"/>
</dbReference>
<proteinExistence type="predicted"/>
<dbReference type="OrthoDB" id="2020070at2759"/>
<dbReference type="AlphaFoldDB" id="A0A6A6WUI1"/>
<sequence>MLKELVNVLPTWRLEFECQYVGNILYSDIGKSYYAHLGWHPNPTNQHIEFRPEMSSTTTKSILEDELENLCKKDEALVKRLMAVPSKGDKKRVTIIPNLEHMLWHIRKEDFATNYLFGNIPHAKGGIIGKPGS</sequence>
<name>A0A6A6WUI1_9PLEO</name>
<dbReference type="PANTHER" id="PTHR34815:SF2">
    <property type="entry name" value="N-ACETYLTRANSFERASE DOMAIN-CONTAINING PROTEIN"/>
    <property type="match status" value="1"/>
</dbReference>
<evidence type="ECO:0000313" key="3">
    <source>
        <dbReference type="Proteomes" id="UP000799757"/>
    </source>
</evidence>
<organism evidence="2 3">
    <name type="scientific">Melanomma pulvis-pyrius CBS 109.77</name>
    <dbReference type="NCBI Taxonomy" id="1314802"/>
    <lineage>
        <taxon>Eukaryota</taxon>
        <taxon>Fungi</taxon>
        <taxon>Dikarya</taxon>
        <taxon>Ascomycota</taxon>
        <taxon>Pezizomycotina</taxon>
        <taxon>Dothideomycetes</taxon>
        <taxon>Pleosporomycetidae</taxon>
        <taxon>Pleosporales</taxon>
        <taxon>Melanommataceae</taxon>
        <taxon>Melanomma</taxon>
    </lineage>
</organism>
<evidence type="ECO:0000313" key="2">
    <source>
        <dbReference type="EMBL" id="KAF2787555.1"/>
    </source>
</evidence>
<dbReference type="Proteomes" id="UP000799757">
    <property type="component" value="Unassembled WGS sequence"/>
</dbReference>
<dbReference type="PANTHER" id="PTHR34815">
    <property type="entry name" value="LYSINE ACETYLTRANSFERASE"/>
    <property type="match status" value="1"/>
</dbReference>
<dbReference type="EMBL" id="MU002305">
    <property type="protein sequence ID" value="KAF2787555.1"/>
    <property type="molecule type" value="Genomic_DNA"/>
</dbReference>
<dbReference type="Pfam" id="PF22998">
    <property type="entry name" value="GNAT_LYC1-like"/>
    <property type="match status" value="1"/>
</dbReference>
<dbReference type="InterPro" id="IPR055100">
    <property type="entry name" value="GNAT_LYC1-like"/>
</dbReference>
<reference evidence="2" key="1">
    <citation type="journal article" date="2020" name="Stud. Mycol.">
        <title>101 Dothideomycetes genomes: a test case for predicting lifestyles and emergence of pathogens.</title>
        <authorList>
            <person name="Haridas S."/>
            <person name="Albert R."/>
            <person name="Binder M."/>
            <person name="Bloem J."/>
            <person name="Labutti K."/>
            <person name="Salamov A."/>
            <person name="Andreopoulos B."/>
            <person name="Baker S."/>
            <person name="Barry K."/>
            <person name="Bills G."/>
            <person name="Bluhm B."/>
            <person name="Cannon C."/>
            <person name="Castanera R."/>
            <person name="Culley D."/>
            <person name="Daum C."/>
            <person name="Ezra D."/>
            <person name="Gonzalez J."/>
            <person name="Henrissat B."/>
            <person name="Kuo A."/>
            <person name="Liang C."/>
            <person name="Lipzen A."/>
            <person name="Lutzoni F."/>
            <person name="Magnuson J."/>
            <person name="Mondo S."/>
            <person name="Nolan M."/>
            <person name="Ohm R."/>
            <person name="Pangilinan J."/>
            <person name="Park H.-J."/>
            <person name="Ramirez L."/>
            <person name="Alfaro M."/>
            <person name="Sun H."/>
            <person name="Tritt A."/>
            <person name="Yoshinaga Y."/>
            <person name="Zwiers L.-H."/>
            <person name="Turgeon B."/>
            <person name="Goodwin S."/>
            <person name="Spatafora J."/>
            <person name="Crous P."/>
            <person name="Grigoriev I."/>
        </authorList>
    </citation>
    <scope>NUCLEOTIDE SEQUENCE</scope>
    <source>
        <strain evidence="2">CBS 109.77</strain>
    </source>
</reference>